<dbReference type="PANTHER" id="PTHR13593">
    <property type="match status" value="1"/>
</dbReference>
<organism evidence="2 3">
    <name type="scientific">Hippocampus comes</name>
    <name type="common">Tiger tail seahorse</name>
    <dbReference type="NCBI Taxonomy" id="109280"/>
    <lineage>
        <taxon>Eukaryota</taxon>
        <taxon>Metazoa</taxon>
        <taxon>Chordata</taxon>
        <taxon>Craniata</taxon>
        <taxon>Vertebrata</taxon>
        <taxon>Euteleostomi</taxon>
        <taxon>Actinopterygii</taxon>
        <taxon>Neopterygii</taxon>
        <taxon>Teleostei</taxon>
        <taxon>Neoteleostei</taxon>
        <taxon>Acanthomorphata</taxon>
        <taxon>Syngnathiaria</taxon>
        <taxon>Syngnathiformes</taxon>
        <taxon>Syngnathoidei</taxon>
        <taxon>Syngnathidae</taxon>
        <taxon>Hippocampus</taxon>
    </lineage>
</organism>
<dbReference type="AlphaFoldDB" id="A0A3Q2XZ65"/>
<dbReference type="PROSITE" id="PS50007">
    <property type="entry name" value="PIPLC_X_DOMAIN"/>
    <property type="match status" value="1"/>
</dbReference>
<evidence type="ECO:0000313" key="2">
    <source>
        <dbReference type="Ensembl" id="ENSHCOP00000009762.1"/>
    </source>
</evidence>
<reference evidence="2" key="1">
    <citation type="submission" date="2025-08" db="UniProtKB">
        <authorList>
            <consortium name="Ensembl"/>
        </authorList>
    </citation>
    <scope>IDENTIFICATION</scope>
</reference>
<name>A0A3Q2XZ65_HIPCM</name>
<dbReference type="Gene3D" id="3.20.20.190">
    <property type="entry name" value="Phosphatidylinositol (PI) phosphodiesterase"/>
    <property type="match status" value="1"/>
</dbReference>
<proteinExistence type="predicted"/>
<dbReference type="OMA" id="FYCFTRP"/>
<accession>A0A3Q2XZ65</accession>
<dbReference type="SUPFAM" id="SSF51695">
    <property type="entry name" value="PLC-like phosphodiesterases"/>
    <property type="match status" value="1"/>
</dbReference>
<dbReference type="Proteomes" id="UP000264820">
    <property type="component" value="Unplaced"/>
</dbReference>
<reference evidence="2" key="2">
    <citation type="submission" date="2025-09" db="UniProtKB">
        <authorList>
            <consortium name="Ensembl"/>
        </authorList>
    </citation>
    <scope>IDENTIFICATION</scope>
</reference>
<dbReference type="InterPro" id="IPR042158">
    <property type="entry name" value="PLCXD1/2/3"/>
</dbReference>
<dbReference type="PANTHER" id="PTHR13593:SF24">
    <property type="entry name" value="PI-PLC X DOMAIN-CONTAINING PROTEIN 1"/>
    <property type="match status" value="1"/>
</dbReference>
<dbReference type="InterPro" id="IPR051057">
    <property type="entry name" value="PI-PLC_domain"/>
</dbReference>
<dbReference type="STRING" id="109280.ENSHCOP00000009762"/>
<dbReference type="GO" id="GO:0008081">
    <property type="term" value="F:phosphoric diester hydrolase activity"/>
    <property type="evidence" value="ECO:0007669"/>
    <property type="project" value="InterPro"/>
</dbReference>
<keyword evidence="3" id="KW-1185">Reference proteome</keyword>
<evidence type="ECO:0000259" key="1">
    <source>
        <dbReference type="SMART" id="SM00148"/>
    </source>
</evidence>
<sequence length="343" mass="39120">MWEKLSTPRRSLSSDSEEIPDMDQWCEDWMSNLPKELLDIPLTHLAIPGSHDTMSYCLDISSPLVRSESDLFRVLDGLCCCLTRPTVFKWATTQDCCIEDQLSMGIRYFDLRVAHKPDDPSSELYFTHILYTHVTVLDTLRSVAAWLESHPKEVVILACRHFEGLSDALHHFFICNLKKLFGAKLCLPDWSLRRLWASGRQVLLSYDADVASRHAELLPSIPYWWANQRTACAAINFLEWNKQLGRPQGFFVAGLNLTAYRKYIITNPKQSLRTLTWAQWQSLSEWVKQQAPGSEPHSLNIIAGDFVGPLPLCPLVVGLNRKLNNSQHDLIRPAVHRLCHAAA</sequence>
<dbReference type="Pfam" id="PF26146">
    <property type="entry name" value="PI-PLC_X"/>
    <property type="match status" value="1"/>
</dbReference>
<evidence type="ECO:0000313" key="3">
    <source>
        <dbReference type="Proteomes" id="UP000264820"/>
    </source>
</evidence>
<dbReference type="GO" id="GO:0006629">
    <property type="term" value="P:lipid metabolic process"/>
    <property type="evidence" value="ECO:0007669"/>
    <property type="project" value="InterPro"/>
</dbReference>
<dbReference type="CDD" id="cd08616">
    <property type="entry name" value="PI-PLCXD1c"/>
    <property type="match status" value="1"/>
</dbReference>
<feature type="domain" description="Phosphatidylinositol-specific phospholipase C X" evidence="1">
    <location>
        <begin position="36"/>
        <end position="207"/>
    </location>
</feature>
<dbReference type="Ensembl" id="ENSHCOT00000025924.1">
    <property type="protein sequence ID" value="ENSHCOP00000009762.1"/>
    <property type="gene ID" value="ENSHCOG00000012383.1"/>
</dbReference>
<dbReference type="SMART" id="SM00148">
    <property type="entry name" value="PLCXc"/>
    <property type="match status" value="1"/>
</dbReference>
<dbReference type="GeneTree" id="ENSGT00940000166880"/>
<protein>
    <submittedName>
        <fullName evidence="2">Si:dkey-66a8.7</fullName>
    </submittedName>
</protein>
<dbReference type="InterPro" id="IPR000909">
    <property type="entry name" value="PLipase_C_PInositol-sp_X_dom"/>
</dbReference>
<dbReference type="InterPro" id="IPR017946">
    <property type="entry name" value="PLC-like_Pdiesterase_TIM-brl"/>
</dbReference>